<dbReference type="InterPro" id="IPR001810">
    <property type="entry name" value="F-box_dom"/>
</dbReference>
<feature type="compositionally biased region" description="Polar residues" evidence="1">
    <location>
        <begin position="270"/>
        <end position="280"/>
    </location>
</feature>
<dbReference type="EMBL" id="JAXOVC010000001">
    <property type="protein sequence ID" value="KAK4506873.1"/>
    <property type="molecule type" value="Genomic_DNA"/>
</dbReference>
<evidence type="ECO:0000313" key="4">
    <source>
        <dbReference type="Proteomes" id="UP001305779"/>
    </source>
</evidence>
<dbReference type="Pfam" id="PF12937">
    <property type="entry name" value="F-box-like"/>
    <property type="match status" value="1"/>
</dbReference>
<accession>A0ABR0F1A7</accession>
<dbReference type="Proteomes" id="UP001305779">
    <property type="component" value="Unassembled WGS sequence"/>
</dbReference>
<dbReference type="PROSITE" id="PS50181">
    <property type="entry name" value="FBOX"/>
    <property type="match status" value="1"/>
</dbReference>
<evidence type="ECO:0000313" key="3">
    <source>
        <dbReference type="EMBL" id="KAK4506873.1"/>
    </source>
</evidence>
<feature type="region of interest" description="Disordered" evidence="1">
    <location>
        <begin position="259"/>
        <end position="280"/>
    </location>
</feature>
<gene>
    <name evidence="3" type="ORF">PRZ48_000606</name>
</gene>
<dbReference type="Gene3D" id="1.20.1280.50">
    <property type="match status" value="1"/>
</dbReference>
<proteinExistence type="predicted"/>
<evidence type="ECO:0000256" key="1">
    <source>
        <dbReference type="SAM" id="MobiDB-lite"/>
    </source>
</evidence>
<evidence type="ECO:0000259" key="2">
    <source>
        <dbReference type="PROSITE" id="PS50181"/>
    </source>
</evidence>
<sequence>MSTTTIASLPEEILLTIFEYLDSAPPSRLKSRLEPTLDLTNSSNHALYKSLSQVSHSWRRIILPLLFRYSRLRLDAPPRKEWSQCPACGDNAPQSSSTANYPVDDSHQDLFASALQSASSTTTNDEPSRSPAFTLSTLHWASRIHHSLADYLAFLQRNNLAGAIHSFTILTNRMIADSDSRRFPHLTAGTSDHRYRASAELWQRLFETVPMLKRVVIVAPPSDLACLTNCAIDMFGDWAFEDMEFHILELEVDASPTTKADLNGGAATQGHGQTSISGDASSIPTTTSYVPTSYPGIAPSSVLKIRPWTHLALNEGSFLRAYGTYEYFERGPPSLIYSIKDCLSSRRTSLTSLRKFTYTAILPFANHCDLRGLLPHLTELDIKLAPDPTSNILQDKDRVGKAQMEDCWSEFFDAYRTITRPFRTFEIRPDGTPKLQRFVCRDVSTPGLVLELDEEFVPLCLPVWAEMEPGVFVRQEMCPPQYGSEIM</sequence>
<feature type="domain" description="F-box" evidence="2">
    <location>
        <begin position="3"/>
        <end position="51"/>
    </location>
</feature>
<reference evidence="3 4" key="1">
    <citation type="journal article" date="2023" name="G3 (Bethesda)">
        <title>A chromosome-level genome assembly of Zasmidium syzygii isolated from banana leaves.</title>
        <authorList>
            <person name="van Westerhoven A.C."/>
            <person name="Mehrabi R."/>
            <person name="Talebi R."/>
            <person name="Steentjes M.B.F."/>
            <person name="Corcolon B."/>
            <person name="Chong P.A."/>
            <person name="Kema G.H.J."/>
            <person name="Seidl M.F."/>
        </authorList>
    </citation>
    <scope>NUCLEOTIDE SEQUENCE [LARGE SCALE GENOMIC DNA]</scope>
    <source>
        <strain evidence="3 4">P124</strain>
    </source>
</reference>
<protein>
    <recommendedName>
        <fullName evidence="2">F-box domain-containing protein</fullName>
    </recommendedName>
</protein>
<organism evidence="3 4">
    <name type="scientific">Zasmidium cellare</name>
    <name type="common">Wine cellar mold</name>
    <name type="synonym">Racodium cellare</name>
    <dbReference type="NCBI Taxonomy" id="395010"/>
    <lineage>
        <taxon>Eukaryota</taxon>
        <taxon>Fungi</taxon>
        <taxon>Dikarya</taxon>
        <taxon>Ascomycota</taxon>
        <taxon>Pezizomycotina</taxon>
        <taxon>Dothideomycetes</taxon>
        <taxon>Dothideomycetidae</taxon>
        <taxon>Mycosphaerellales</taxon>
        <taxon>Mycosphaerellaceae</taxon>
        <taxon>Zasmidium</taxon>
    </lineage>
</organism>
<dbReference type="CDD" id="cd09917">
    <property type="entry name" value="F-box_SF"/>
    <property type="match status" value="1"/>
</dbReference>
<keyword evidence="4" id="KW-1185">Reference proteome</keyword>
<comment type="caution">
    <text evidence="3">The sequence shown here is derived from an EMBL/GenBank/DDBJ whole genome shotgun (WGS) entry which is preliminary data.</text>
</comment>
<feature type="region of interest" description="Disordered" evidence="1">
    <location>
        <begin position="82"/>
        <end position="101"/>
    </location>
</feature>
<name>A0ABR0F1A7_ZASCE</name>